<accession>A0A1I0EP40</accession>
<keyword evidence="1" id="KW-1133">Transmembrane helix</keyword>
<dbReference type="OrthoDB" id="1770912at2"/>
<dbReference type="AlphaFoldDB" id="A0A1I0EP40"/>
<organism evidence="2 3">
    <name type="scientific">[Clostridium] polysaccharolyticum</name>
    <dbReference type="NCBI Taxonomy" id="29364"/>
    <lineage>
        <taxon>Bacteria</taxon>
        <taxon>Bacillati</taxon>
        <taxon>Bacillota</taxon>
        <taxon>Clostridia</taxon>
        <taxon>Lachnospirales</taxon>
        <taxon>Lachnospiraceae</taxon>
    </lineage>
</organism>
<evidence type="ECO:0000313" key="2">
    <source>
        <dbReference type="EMBL" id="SET46977.1"/>
    </source>
</evidence>
<protein>
    <submittedName>
        <fullName evidence="2">Uncharacterized protein</fullName>
    </submittedName>
</protein>
<evidence type="ECO:0000313" key="3">
    <source>
        <dbReference type="Proteomes" id="UP000199800"/>
    </source>
</evidence>
<keyword evidence="1" id="KW-0812">Transmembrane</keyword>
<keyword evidence="3" id="KW-1185">Reference proteome</keyword>
<feature type="transmembrane region" description="Helical" evidence="1">
    <location>
        <begin position="68"/>
        <end position="88"/>
    </location>
</feature>
<dbReference type="RefSeq" id="WP_092478576.1">
    <property type="nucleotide sequence ID" value="NZ_FOHN01000023.1"/>
</dbReference>
<dbReference type="Proteomes" id="UP000199800">
    <property type="component" value="Unassembled WGS sequence"/>
</dbReference>
<evidence type="ECO:0000256" key="1">
    <source>
        <dbReference type="SAM" id="Phobius"/>
    </source>
</evidence>
<reference evidence="2 3" key="1">
    <citation type="submission" date="2016-10" db="EMBL/GenBank/DDBJ databases">
        <authorList>
            <person name="de Groot N.N."/>
        </authorList>
    </citation>
    <scope>NUCLEOTIDE SEQUENCE [LARGE SCALE GENOMIC DNA]</scope>
    <source>
        <strain evidence="2 3">DSM 1801</strain>
    </source>
</reference>
<keyword evidence="1" id="KW-0472">Membrane</keyword>
<feature type="transmembrane region" description="Helical" evidence="1">
    <location>
        <begin position="29"/>
        <end position="47"/>
    </location>
</feature>
<sequence length="104" mass="11904">MTLLITVFAAVIATVKWYNRKDDNMKLGILLFMYWGASIMWFVDAVFEYTQLKAEYFKPVLEDMVNDAFLGLAVVALGLVIWVVRLLITDPKGSVRAALRRDKD</sequence>
<dbReference type="STRING" id="29364.SAMN04487772_12325"/>
<gene>
    <name evidence="2" type="ORF">SAMN04487772_12325</name>
</gene>
<name>A0A1I0EP40_9FIRM</name>
<proteinExistence type="predicted"/>
<dbReference type="EMBL" id="FOHN01000023">
    <property type="protein sequence ID" value="SET46977.1"/>
    <property type="molecule type" value="Genomic_DNA"/>
</dbReference>